<evidence type="ECO:0000256" key="1">
    <source>
        <dbReference type="ARBA" id="ARBA00022729"/>
    </source>
</evidence>
<feature type="non-terminal residue" evidence="3">
    <location>
        <position position="1"/>
    </location>
</feature>
<evidence type="ECO:0000259" key="2">
    <source>
        <dbReference type="PROSITE" id="PS51820"/>
    </source>
</evidence>
<dbReference type="SMART" id="SM00758">
    <property type="entry name" value="PA14"/>
    <property type="match status" value="1"/>
</dbReference>
<feature type="domain" description="PA14" evidence="2">
    <location>
        <begin position="474"/>
        <end position="622"/>
    </location>
</feature>
<dbReference type="SUPFAM" id="SSF56988">
    <property type="entry name" value="Anthrax protective antigen"/>
    <property type="match status" value="1"/>
</dbReference>
<evidence type="ECO:0000313" key="3">
    <source>
        <dbReference type="EMBL" id="CAA9412988.1"/>
    </source>
</evidence>
<dbReference type="Pfam" id="PF24606">
    <property type="entry name" value="CEMIP_beta-hel"/>
    <property type="match status" value="1"/>
</dbReference>
<gene>
    <name evidence="3" type="ORF">AVDCRST_MAG64-2436</name>
</gene>
<proteinExistence type="predicted"/>
<dbReference type="PANTHER" id="PTHR46769:SF2">
    <property type="entry name" value="FIBROCYSTIN-L ISOFORM 2 PRECURSOR-RELATED"/>
    <property type="match status" value="1"/>
</dbReference>
<dbReference type="SUPFAM" id="SSF51126">
    <property type="entry name" value="Pectin lyase-like"/>
    <property type="match status" value="1"/>
</dbReference>
<dbReference type="InterPro" id="IPR052387">
    <property type="entry name" value="Fibrocystin"/>
</dbReference>
<dbReference type="EMBL" id="CADCUQ010000540">
    <property type="protein sequence ID" value="CAA9412988.1"/>
    <property type="molecule type" value="Genomic_DNA"/>
</dbReference>
<keyword evidence="1" id="KW-0732">Signal</keyword>
<dbReference type="PANTHER" id="PTHR46769">
    <property type="entry name" value="POLYCYSTIC KIDNEY AND HEPATIC DISEASE 1 (AUTOSOMAL RECESSIVE)-LIKE 1"/>
    <property type="match status" value="1"/>
</dbReference>
<name>A0A6J4PDQ7_9BACT</name>
<dbReference type="Gene3D" id="3.90.182.10">
    <property type="entry name" value="Toxin - Anthrax Protective Antigen,domain 1"/>
    <property type="match status" value="1"/>
</dbReference>
<accession>A0A6J4PDQ7</accession>
<organism evidence="3">
    <name type="scientific">uncultured Phycisphaerae bacterium</name>
    <dbReference type="NCBI Taxonomy" id="904963"/>
    <lineage>
        <taxon>Bacteria</taxon>
        <taxon>Pseudomonadati</taxon>
        <taxon>Planctomycetota</taxon>
        <taxon>Phycisphaerae</taxon>
        <taxon>environmental samples</taxon>
    </lineage>
</organism>
<dbReference type="Pfam" id="PF07691">
    <property type="entry name" value="PA14"/>
    <property type="match status" value="1"/>
</dbReference>
<dbReference type="InterPro" id="IPR011050">
    <property type="entry name" value="Pectin_lyase_fold/virulence"/>
</dbReference>
<dbReference type="InterPro" id="IPR055401">
    <property type="entry name" value="CEMIP_beta-hel_dom"/>
</dbReference>
<dbReference type="InterPro" id="IPR037524">
    <property type="entry name" value="PA14/GLEYA"/>
</dbReference>
<dbReference type="PROSITE" id="PS51820">
    <property type="entry name" value="PA14"/>
    <property type="match status" value="1"/>
</dbReference>
<dbReference type="InterPro" id="IPR011658">
    <property type="entry name" value="PA14_dom"/>
</dbReference>
<protein>
    <recommendedName>
        <fullName evidence="2">PA14 domain-containing protein</fullName>
    </recommendedName>
</protein>
<sequence>LLGAAKTAWTRAGGSVAAGARKFAVHDATGWRVGDTIVIVPTETPPDEGFGWDDATQMPRDPFAPKFERRKVVAFDGGVITVDAPLTHDHLEVATGTGKRWTAEVANLSRNVRVEGAPGKRAHVFIRSRRPQSVRYVGGRHLGPRKVQDGRSRPQLVSGRYGLHFHHCMDGSRGSLVEGCAFYDIGNRVYVPHMSHGVAMRGNVAFASMEAAFWWDFQEVTHDTTWDGNLVALVLPNGVDLSSFGMTLGQGDGNVARRNVVAYGHTGDPHNHGAYVWDADNEGVWAFEDNLAHSNRCGLFVWQNTGLNHTIVNHESYNDAVAIFHGAYANAYTYTGGYVYNGRVEVKATSGNSSGVRFEKMTFDGAGRQPFCVDVFPSPATSGVDHNAFRACTFRDAPIAVRMNTFPIGDENTRKHVDLILCAFDDVASPTSFTPESTPDSSFQIQPAEGKATRVVHATGAPEEIAPFAPYHYGTGTGLAGRYFNGANFDEPAFARTDPMITFQQWSVDKAASPNGMHHRITGDAFSARWTGRVEPHYTAAHRFRVQGGAGFRLWVDGRLVLDDWRERPDNADYVDSGPVDLAAGRRYDLRLETFNTAGARGCQLLWTCDAIGRFVHVPQSQLYPEADAQRGAAPADRG</sequence>
<dbReference type="AlphaFoldDB" id="A0A6J4PDQ7"/>
<reference evidence="3" key="1">
    <citation type="submission" date="2020-02" db="EMBL/GenBank/DDBJ databases">
        <authorList>
            <person name="Meier V. D."/>
        </authorList>
    </citation>
    <scope>NUCLEOTIDE SEQUENCE</scope>
    <source>
        <strain evidence="3">AVDCRST_MAG64</strain>
    </source>
</reference>